<evidence type="ECO:0000313" key="1">
    <source>
        <dbReference type="EMBL" id="MFC3765440.1"/>
    </source>
</evidence>
<protein>
    <submittedName>
        <fullName evidence="1">Acyl-CoA thioesterase</fullName>
        <ecNumber evidence="1">3.1.2.-</ecNumber>
    </submittedName>
</protein>
<dbReference type="PANTHER" id="PTHR31793">
    <property type="entry name" value="4-HYDROXYBENZOYL-COA THIOESTERASE FAMILY MEMBER"/>
    <property type="match status" value="1"/>
</dbReference>
<dbReference type="RefSeq" id="WP_307782615.1">
    <property type="nucleotide sequence ID" value="NZ_JAFBCM010000001.1"/>
</dbReference>
<organism evidence="1 2">
    <name type="scientific">Tenggerimyces flavus</name>
    <dbReference type="NCBI Taxonomy" id="1708749"/>
    <lineage>
        <taxon>Bacteria</taxon>
        <taxon>Bacillati</taxon>
        <taxon>Actinomycetota</taxon>
        <taxon>Actinomycetes</taxon>
        <taxon>Propionibacteriales</taxon>
        <taxon>Nocardioidaceae</taxon>
        <taxon>Tenggerimyces</taxon>
    </lineage>
</organism>
<dbReference type="Proteomes" id="UP001595699">
    <property type="component" value="Unassembled WGS sequence"/>
</dbReference>
<dbReference type="PANTHER" id="PTHR31793:SF24">
    <property type="entry name" value="LONG-CHAIN ACYL-COA THIOESTERASE FADM"/>
    <property type="match status" value="1"/>
</dbReference>
<accession>A0ABV7YJA5</accession>
<reference evidence="2" key="1">
    <citation type="journal article" date="2019" name="Int. J. Syst. Evol. Microbiol.">
        <title>The Global Catalogue of Microorganisms (GCM) 10K type strain sequencing project: providing services to taxonomists for standard genome sequencing and annotation.</title>
        <authorList>
            <consortium name="The Broad Institute Genomics Platform"/>
            <consortium name="The Broad Institute Genome Sequencing Center for Infectious Disease"/>
            <person name="Wu L."/>
            <person name="Ma J."/>
        </authorList>
    </citation>
    <scope>NUCLEOTIDE SEQUENCE [LARGE SCALE GENOMIC DNA]</scope>
    <source>
        <strain evidence="2">CGMCC 4.7241</strain>
    </source>
</reference>
<dbReference type="GO" id="GO:0016787">
    <property type="term" value="F:hydrolase activity"/>
    <property type="evidence" value="ECO:0007669"/>
    <property type="project" value="UniProtKB-KW"/>
</dbReference>
<name>A0ABV7YJA5_9ACTN</name>
<keyword evidence="1" id="KW-0378">Hydrolase</keyword>
<gene>
    <name evidence="1" type="ORF">ACFOUW_31730</name>
</gene>
<proteinExistence type="predicted"/>
<dbReference type="InterPro" id="IPR029069">
    <property type="entry name" value="HotDog_dom_sf"/>
</dbReference>
<dbReference type="SUPFAM" id="SSF54637">
    <property type="entry name" value="Thioesterase/thiol ester dehydrase-isomerase"/>
    <property type="match status" value="1"/>
</dbReference>
<evidence type="ECO:0000313" key="2">
    <source>
        <dbReference type="Proteomes" id="UP001595699"/>
    </source>
</evidence>
<dbReference type="Gene3D" id="3.10.129.10">
    <property type="entry name" value="Hotdog Thioesterase"/>
    <property type="match status" value="1"/>
</dbReference>
<dbReference type="EC" id="3.1.2.-" evidence="1"/>
<dbReference type="Pfam" id="PF13279">
    <property type="entry name" value="4HBT_2"/>
    <property type="match status" value="1"/>
</dbReference>
<sequence>MPRFVCQVPVRWGDADAYGHINNVEQLRLLEEARVALFFVAARAEGISTFEGQLVVVSHTIEYKRPMYYRPEPLTIEVWVTKLAPSSVRIAYEVRDDSTVYALASSVLAAYDSGGSHVRRLNEAERSYLEKFRED</sequence>
<comment type="caution">
    <text evidence="1">The sequence shown here is derived from an EMBL/GenBank/DDBJ whole genome shotgun (WGS) entry which is preliminary data.</text>
</comment>
<dbReference type="EMBL" id="JBHRZH010000037">
    <property type="protein sequence ID" value="MFC3765440.1"/>
    <property type="molecule type" value="Genomic_DNA"/>
</dbReference>
<keyword evidence="2" id="KW-1185">Reference proteome</keyword>
<dbReference type="InterPro" id="IPR050563">
    <property type="entry name" value="4-hydroxybenzoyl-CoA_TE"/>
</dbReference>
<dbReference type="CDD" id="cd00586">
    <property type="entry name" value="4HBT"/>
    <property type="match status" value="1"/>
</dbReference>